<dbReference type="AlphaFoldDB" id="A0A177B5X1"/>
<keyword evidence="10" id="KW-1185">Reference proteome</keyword>
<dbReference type="PANTHER" id="PTHR24223">
    <property type="entry name" value="ATP-BINDING CASSETTE SUB-FAMILY C"/>
    <property type="match status" value="1"/>
</dbReference>
<keyword evidence="5" id="KW-0067">ATP-binding</keyword>
<dbReference type="GO" id="GO:0005524">
    <property type="term" value="F:ATP binding"/>
    <property type="evidence" value="ECO:0007669"/>
    <property type="project" value="UniProtKB-KW"/>
</dbReference>
<evidence type="ECO:0000313" key="10">
    <source>
        <dbReference type="Proteomes" id="UP000078046"/>
    </source>
</evidence>
<evidence type="ECO:0000313" key="9">
    <source>
        <dbReference type="EMBL" id="OAF69665.1"/>
    </source>
</evidence>
<dbReference type="GO" id="GO:0042626">
    <property type="term" value="F:ATPase-coupled transmembrane transporter activity"/>
    <property type="evidence" value="ECO:0007669"/>
    <property type="project" value="TreeGrafter"/>
</dbReference>
<dbReference type="Gene3D" id="3.40.50.300">
    <property type="entry name" value="P-loop containing nucleotide triphosphate hydrolases"/>
    <property type="match status" value="1"/>
</dbReference>
<dbReference type="InterPro" id="IPR050173">
    <property type="entry name" value="ABC_transporter_C-like"/>
</dbReference>
<dbReference type="PROSITE" id="PS50893">
    <property type="entry name" value="ABC_TRANSPORTER_2"/>
    <property type="match status" value="1"/>
</dbReference>
<keyword evidence="2" id="KW-0813">Transport</keyword>
<dbReference type="InterPro" id="IPR003593">
    <property type="entry name" value="AAA+_ATPase"/>
</dbReference>
<proteinExistence type="predicted"/>
<evidence type="ECO:0000256" key="3">
    <source>
        <dbReference type="ARBA" id="ARBA00022692"/>
    </source>
</evidence>
<dbReference type="EMBL" id="LWCA01000246">
    <property type="protein sequence ID" value="OAF69665.1"/>
    <property type="molecule type" value="Genomic_DNA"/>
</dbReference>
<comment type="subcellular location">
    <subcellularLocation>
        <location evidence="1">Membrane</location>
        <topology evidence="1">Multi-pass membrane protein</topology>
    </subcellularLocation>
</comment>
<organism evidence="9 10">
    <name type="scientific">Intoshia linei</name>
    <dbReference type="NCBI Taxonomy" id="1819745"/>
    <lineage>
        <taxon>Eukaryota</taxon>
        <taxon>Metazoa</taxon>
        <taxon>Spiralia</taxon>
        <taxon>Lophotrochozoa</taxon>
        <taxon>Mesozoa</taxon>
        <taxon>Orthonectida</taxon>
        <taxon>Rhopaluridae</taxon>
        <taxon>Intoshia</taxon>
    </lineage>
</organism>
<dbReference type="OrthoDB" id="6500128at2759"/>
<dbReference type="InterPro" id="IPR017871">
    <property type="entry name" value="ABC_transporter-like_CS"/>
</dbReference>
<evidence type="ECO:0000259" key="8">
    <source>
        <dbReference type="PROSITE" id="PS50893"/>
    </source>
</evidence>
<keyword evidence="4" id="KW-0547">Nucleotide-binding</keyword>
<feature type="non-terminal residue" evidence="9">
    <location>
        <position position="1"/>
    </location>
</feature>
<evidence type="ECO:0000256" key="4">
    <source>
        <dbReference type="ARBA" id="ARBA00022741"/>
    </source>
</evidence>
<reference evidence="9 10" key="1">
    <citation type="submission" date="2016-04" db="EMBL/GenBank/DDBJ databases">
        <title>The genome of Intoshia linei affirms orthonectids as highly simplified spiralians.</title>
        <authorList>
            <person name="Mikhailov K.V."/>
            <person name="Slusarev G.S."/>
            <person name="Nikitin M.A."/>
            <person name="Logacheva M.D."/>
            <person name="Penin A."/>
            <person name="Aleoshin V."/>
            <person name="Panchin Y.V."/>
        </authorList>
    </citation>
    <scope>NUCLEOTIDE SEQUENCE [LARGE SCALE GENOMIC DNA]</scope>
    <source>
        <strain evidence="9">Intl2013</strain>
        <tissue evidence="9">Whole animal</tissue>
    </source>
</reference>
<feature type="domain" description="ABC transporter" evidence="8">
    <location>
        <begin position="1"/>
        <end position="205"/>
    </location>
</feature>
<evidence type="ECO:0000256" key="6">
    <source>
        <dbReference type="ARBA" id="ARBA00022989"/>
    </source>
</evidence>
<protein>
    <recommendedName>
        <fullName evidence="8">ABC transporter domain-containing protein</fullName>
    </recommendedName>
</protein>
<dbReference type="FunFam" id="3.40.50.300:FF:000163">
    <property type="entry name" value="Multidrug resistance-associated protein member 4"/>
    <property type="match status" value="1"/>
</dbReference>
<accession>A0A177B5X1</accession>
<keyword evidence="6" id="KW-1133">Transmembrane helix</keyword>
<dbReference type="SMART" id="SM00382">
    <property type="entry name" value="AAA"/>
    <property type="match status" value="1"/>
</dbReference>
<sequence>IGIVGRTGSGKTTLAMSLFRIDKPTSGSIIIDGVDINEIDLHKLRYSISLIPQDPVVFALSIRENLDPHFISTDEEIWKSLEHCHLKEYVKSLALGLKYNCGGNGSNFSVGQRQLLCLGRALLRKSKIIVLDEATASIDPVTDTLIQKTIQENFKNCTIITIAHRINTILDYDRILVMDSGRVVEYDTVKNLRYKKGIFFNLLEDANLN</sequence>
<dbReference type="GO" id="GO:0016020">
    <property type="term" value="C:membrane"/>
    <property type="evidence" value="ECO:0007669"/>
    <property type="project" value="UniProtKB-SubCell"/>
</dbReference>
<dbReference type="InterPro" id="IPR003439">
    <property type="entry name" value="ABC_transporter-like_ATP-bd"/>
</dbReference>
<gene>
    <name evidence="9" type="ORF">A3Q56_02594</name>
</gene>
<dbReference type="GO" id="GO:0016887">
    <property type="term" value="F:ATP hydrolysis activity"/>
    <property type="evidence" value="ECO:0007669"/>
    <property type="project" value="InterPro"/>
</dbReference>
<dbReference type="Pfam" id="PF00005">
    <property type="entry name" value="ABC_tran"/>
    <property type="match status" value="1"/>
</dbReference>
<dbReference type="CDD" id="cd03244">
    <property type="entry name" value="ABCC_MRP_domain2"/>
    <property type="match status" value="1"/>
</dbReference>
<dbReference type="PROSITE" id="PS00211">
    <property type="entry name" value="ABC_TRANSPORTER_1"/>
    <property type="match status" value="1"/>
</dbReference>
<dbReference type="InterPro" id="IPR027417">
    <property type="entry name" value="P-loop_NTPase"/>
</dbReference>
<evidence type="ECO:0000256" key="7">
    <source>
        <dbReference type="ARBA" id="ARBA00023136"/>
    </source>
</evidence>
<name>A0A177B5X1_9BILA</name>
<keyword evidence="7" id="KW-0472">Membrane</keyword>
<evidence type="ECO:0000256" key="1">
    <source>
        <dbReference type="ARBA" id="ARBA00004141"/>
    </source>
</evidence>
<dbReference type="SUPFAM" id="SSF52540">
    <property type="entry name" value="P-loop containing nucleoside triphosphate hydrolases"/>
    <property type="match status" value="1"/>
</dbReference>
<comment type="caution">
    <text evidence="9">The sequence shown here is derived from an EMBL/GenBank/DDBJ whole genome shotgun (WGS) entry which is preliminary data.</text>
</comment>
<keyword evidence="3" id="KW-0812">Transmembrane</keyword>
<evidence type="ECO:0000256" key="5">
    <source>
        <dbReference type="ARBA" id="ARBA00022840"/>
    </source>
</evidence>
<dbReference type="Proteomes" id="UP000078046">
    <property type="component" value="Unassembled WGS sequence"/>
</dbReference>
<evidence type="ECO:0000256" key="2">
    <source>
        <dbReference type="ARBA" id="ARBA00022448"/>
    </source>
</evidence>